<keyword evidence="10 11" id="KW-0694">RNA-binding</keyword>
<proteinExistence type="inferred from homology"/>
<evidence type="ECO:0000256" key="1">
    <source>
        <dbReference type="ARBA" id="ARBA00001946"/>
    </source>
</evidence>
<dbReference type="GO" id="GO:0001680">
    <property type="term" value="P:tRNA 3'-terminal CCA addition"/>
    <property type="evidence" value="ECO:0007669"/>
    <property type="project" value="InterPro"/>
</dbReference>
<dbReference type="NCBIfam" id="NF009811">
    <property type="entry name" value="PRK13296.1"/>
    <property type="match status" value="1"/>
</dbReference>
<keyword evidence="2 11" id="KW-0808">Transferase</keyword>
<evidence type="ECO:0000256" key="7">
    <source>
        <dbReference type="ARBA" id="ARBA00022800"/>
    </source>
</evidence>
<sequence length="368" mass="42238">MKFYLVGGAVRDMLLGIKPKDKDWVVVGATEAQMIANGFIKIPANFPVFIHPQTKQEYALARSENKIATGYHGFEVNLSKEITLEDDLKRRDLTINSIAIDRNNNIIDPFHGQIDIQNRILRHTSEAFIEDPLRVVRLARFKAQLSDFNFLIAQETLTLARELVKSGELNHLTRERLHIEFTKALNNPNIFFATLAELEALKIIFPNISKILPSIPGRSFFENTNYQDSNVDEKISLCLLQVPQQVLDTIKKELLLTNKQYKLLKASITISKILEDKTITAKDIFQLIKSSNILRDKNLFEVSLNVYKKYLSIRSLKTPPRNYQLLQTAIKIINSTNIDKLIAKTPKDKLKKTLDKLYTDIIKKHLKL</sequence>
<dbReference type="PIRSF" id="PIRSF000813">
    <property type="entry name" value="CCA_bact"/>
    <property type="match status" value="1"/>
</dbReference>
<keyword evidence="6" id="KW-0547">Nucleotide-binding</keyword>
<dbReference type="CDD" id="cd05398">
    <property type="entry name" value="NT_ClassII-CCAase"/>
    <property type="match status" value="1"/>
</dbReference>
<dbReference type="InterPro" id="IPR002646">
    <property type="entry name" value="PolA_pol_head_dom"/>
</dbReference>
<dbReference type="SUPFAM" id="SSF81891">
    <property type="entry name" value="Poly A polymerase C-terminal region-like"/>
    <property type="match status" value="1"/>
</dbReference>
<comment type="similarity">
    <text evidence="11">Belongs to the tRNA nucleotidyltransferase/poly(A) polymerase family.</text>
</comment>
<dbReference type="RefSeq" id="WP_071629771.1">
    <property type="nucleotide sequence ID" value="NZ_CP022375.1"/>
</dbReference>
<accession>A0A345JT60</accession>
<dbReference type="PANTHER" id="PTHR47545">
    <property type="entry name" value="MULTIFUNCTIONAL CCA PROTEIN"/>
    <property type="match status" value="1"/>
</dbReference>
<dbReference type="GO" id="GO:0004810">
    <property type="term" value="F:CCA tRNA nucleotidyltransferase activity"/>
    <property type="evidence" value="ECO:0007669"/>
    <property type="project" value="UniProtKB-EC"/>
</dbReference>
<evidence type="ECO:0000256" key="2">
    <source>
        <dbReference type="ARBA" id="ARBA00022679"/>
    </source>
</evidence>
<dbReference type="EMBL" id="CP022375">
    <property type="protein sequence ID" value="AXH30506.1"/>
    <property type="molecule type" value="Genomic_DNA"/>
</dbReference>
<gene>
    <name evidence="14" type="ORF">CGC43_07930</name>
</gene>
<evidence type="ECO:0000259" key="13">
    <source>
        <dbReference type="Pfam" id="PF12627"/>
    </source>
</evidence>
<dbReference type="InterPro" id="IPR032828">
    <property type="entry name" value="PolyA_RNA-bd"/>
</dbReference>
<evidence type="ECO:0000256" key="4">
    <source>
        <dbReference type="ARBA" id="ARBA00022695"/>
    </source>
</evidence>
<reference evidence="14 15" key="1">
    <citation type="submission" date="2017-07" db="EMBL/GenBank/DDBJ databases">
        <title>Complete genome sequences and comparative analysis of the novel pathogen Francisella opportunistica.</title>
        <authorList>
            <person name="Dietrich E.A."/>
            <person name="Kingry L.C."/>
            <person name="Petersen J.M."/>
        </authorList>
    </citation>
    <scope>NUCLEOTIDE SEQUENCE [LARGE SCALE GENOMIC DNA]</scope>
    <source>
        <strain evidence="14 15">14-2155</strain>
    </source>
</reference>
<evidence type="ECO:0000256" key="9">
    <source>
        <dbReference type="ARBA" id="ARBA00022842"/>
    </source>
</evidence>
<dbReference type="InterPro" id="IPR043519">
    <property type="entry name" value="NT_sf"/>
</dbReference>
<evidence type="ECO:0000256" key="6">
    <source>
        <dbReference type="ARBA" id="ARBA00022741"/>
    </source>
</evidence>
<evidence type="ECO:0000259" key="12">
    <source>
        <dbReference type="Pfam" id="PF01743"/>
    </source>
</evidence>
<evidence type="ECO:0000256" key="8">
    <source>
        <dbReference type="ARBA" id="ARBA00022840"/>
    </source>
</evidence>
<keyword evidence="5" id="KW-0479">Metal-binding</keyword>
<evidence type="ECO:0000256" key="11">
    <source>
        <dbReference type="RuleBase" id="RU003953"/>
    </source>
</evidence>
<protein>
    <submittedName>
        <fullName evidence="14">tRNA CCA-pyrophosphorylase</fullName>
        <ecNumber evidence="14">2.7.7.72</ecNumber>
    </submittedName>
</protein>
<feature type="domain" description="Poly A polymerase head" evidence="12">
    <location>
        <begin position="3"/>
        <end position="122"/>
    </location>
</feature>
<dbReference type="Gene3D" id="3.30.460.10">
    <property type="entry name" value="Beta Polymerase, domain 2"/>
    <property type="match status" value="1"/>
</dbReference>
<keyword evidence="15" id="KW-1185">Reference proteome</keyword>
<evidence type="ECO:0000313" key="15">
    <source>
        <dbReference type="Proteomes" id="UP000253862"/>
    </source>
</evidence>
<dbReference type="GO" id="GO:0042245">
    <property type="term" value="P:RNA repair"/>
    <property type="evidence" value="ECO:0007669"/>
    <property type="project" value="UniProtKB-KW"/>
</dbReference>
<comment type="cofactor">
    <cofactor evidence="1">
        <name>Mg(2+)</name>
        <dbReference type="ChEBI" id="CHEBI:18420"/>
    </cofactor>
</comment>
<dbReference type="PANTHER" id="PTHR47545:SF1">
    <property type="entry name" value="MULTIFUNCTIONAL CCA PROTEIN"/>
    <property type="match status" value="1"/>
</dbReference>
<evidence type="ECO:0000256" key="10">
    <source>
        <dbReference type="ARBA" id="ARBA00022884"/>
    </source>
</evidence>
<dbReference type="InterPro" id="IPR012006">
    <property type="entry name" value="CCA_bact"/>
</dbReference>
<dbReference type="AlphaFoldDB" id="A0A345JT60"/>
<dbReference type="SUPFAM" id="SSF81301">
    <property type="entry name" value="Nucleotidyltransferase"/>
    <property type="match status" value="1"/>
</dbReference>
<name>A0A345JT60_9GAMM</name>
<dbReference type="Gene3D" id="1.10.3090.10">
    <property type="entry name" value="cca-adding enzyme, domain 2"/>
    <property type="match status" value="1"/>
</dbReference>
<organism evidence="14 15">
    <name type="scientific">Francisella opportunistica</name>
    <dbReference type="NCBI Taxonomy" id="2016517"/>
    <lineage>
        <taxon>Bacteria</taxon>
        <taxon>Pseudomonadati</taxon>
        <taxon>Pseudomonadota</taxon>
        <taxon>Gammaproteobacteria</taxon>
        <taxon>Thiotrichales</taxon>
        <taxon>Francisellaceae</taxon>
        <taxon>Francisella</taxon>
    </lineage>
</organism>
<dbReference type="GO" id="GO:0003723">
    <property type="term" value="F:RNA binding"/>
    <property type="evidence" value="ECO:0007669"/>
    <property type="project" value="UniProtKB-KW"/>
</dbReference>
<dbReference type="GO" id="GO:0046872">
    <property type="term" value="F:metal ion binding"/>
    <property type="evidence" value="ECO:0007669"/>
    <property type="project" value="UniProtKB-KW"/>
</dbReference>
<evidence type="ECO:0000313" key="14">
    <source>
        <dbReference type="EMBL" id="AXH30506.1"/>
    </source>
</evidence>
<keyword evidence="4 14" id="KW-0548">Nucleotidyltransferase</keyword>
<dbReference type="InterPro" id="IPR050124">
    <property type="entry name" value="tRNA_CCA-adding_enzyme"/>
</dbReference>
<keyword evidence="3" id="KW-0819">tRNA processing</keyword>
<dbReference type="KEGG" id="foo:CGC45_07950"/>
<dbReference type="GO" id="GO:0005524">
    <property type="term" value="F:ATP binding"/>
    <property type="evidence" value="ECO:0007669"/>
    <property type="project" value="UniProtKB-KW"/>
</dbReference>
<feature type="domain" description="tRNA nucleotidyltransferase/poly(A) polymerase RNA and SrmB- binding" evidence="13">
    <location>
        <begin position="149"/>
        <end position="210"/>
    </location>
</feature>
<keyword evidence="7" id="KW-0692">RNA repair</keyword>
<dbReference type="OrthoDB" id="9805698at2"/>
<keyword evidence="9" id="KW-0460">Magnesium</keyword>
<dbReference type="EC" id="2.7.7.72" evidence="14"/>
<dbReference type="Pfam" id="PF12627">
    <property type="entry name" value="PolyA_pol_RNAbd"/>
    <property type="match status" value="1"/>
</dbReference>
<evidence type="ECO:0000256" key="5">
    <source>
        <dbReference type="ARBA" id="ARBA00022723"/>
    </source>
</evidence>
<dbReference type="Pfam" id="PF01743">
    <property type="entry name" value="PolyA_pol"/>
    <property type="match status" value="1"/>
</dbReference>
<dbReference type="Proteomes" id="UP000253862">
    <property type="component" value="Chromosome"/>
</dbReference>
<evidence type="ECO:0000256" key="3">
    <source>
        <dbReference type="ARBA" id="ARBA00022694"/>
    </source>
</evidence>
<keyword evidence="8" id="KW-0067">ATP-binding</keyword>